<keyword evidence="1" id="KW-0812">Transmembrane</keyword>
<feature type="transmembrane region" description="Helical" evidence="1">
    <location>
        <begin position="363"/>
        <end position="387"/>
    </location>
</feature>
<feature type="transmembrane region" description="Helical" evidence="1">
    <location>
        <begin position="399"/>
        <end position="419"/>
    </location>
</feature>
<accession>A0A1H6FCK3</accession>
<evidence type="ECO:0000259" key="2">
    <source>
        <dbReference type="PROSITE" id="PS51352"/>
    </source>
</evidence>
<evidence type="ECO:0000313" key="4">
    <source>
        <dbReference type="Proteomes" id="UP000236724"/>
    </source>
</evidence>
<keyword evidence="1" id="KW-1133">Transmembrane helix</keyword>
<organism evidence="3 4">
    <name type="scientific">Candidatus Venteria ishoeyi</name>
    <dbReference type="NCBI Taxonomy" id="1899563"/>
    <lineage>
        <taxon>Bacteria</taxon>
        <taxon>Pseudomonadati</taxon>
        <taxon>Pseudomonadota</taxon>
        <taxon>Gammaproteobacteria</taxon>
        <taxon>Thiotrichales</taxon>
        <taxon>Thiotrichaceae</taxon>
        <taxon>Venteria</taxon>
    </lineage>
</organism>
<dbReference type="PROSITE" id="PS51352">
    <property type="entry name" value="THIOREDOXIN_2"/>
    <property type="match status" value="1"/>
</dbReference>
<feature type="domain" description="Thioredoxin" evidence="2">
    <location>
        <begin position="39"/>
        <end position="149"/>
    </location>
</feature>
<feature type="transmembrane region" description="Helical" evidence="1">
    <location>
        <begin position="425"/>
        <end position="445"/>
    </location>
</feature>
<keyword evidence="1" id="KW-0472">Membrane</keyword>
<protein>
    <recommendedName>
        <fullName evidence="2">Thioredoxin domain-containing protein</fullName>
    </recommendedName>
</protein>
<feature type="transmembrane region" description="Helical" evidence="1">
    <location>
        <begin position="232"/>
        <end position="257"/>
    </location>
</feature>
<dbReference type="AlphaFoldDB" id="A0A1H6FCK3"/>
<dbReference type="CDD" id="cd02947">
    <property type="entry name" value="TRX_family"/>
    <property type="match status" value="1"/>
</dbReference>
<reference evidence="3 4" key="1">
    <citation type="submission" date="2016-10" db="EMBL/GenBank/DDBJ databases">
        <authorList>
            <person name="de Groot N.N."/>
        </authorList>
    </citation>
    <scope>NUCLEOTIDE SEQUENCE [LARGE SCALE GENOMIC DNA]</scope>
    <source>
        <strain evidence="3">MBHS1</strain>
    </source>
</reference>
<dbReference type="InterPro" id="IPR036249">
    <property type="entry name" value="Thioredoxin-like_sf"/>
</dbReference>
<proteinExistence type="predicted"/>
<evidence type="ECO:0000313" key="3">
    <source>
        <dbReference type="EMBL" id="SEH06764.1"/>
    </source>
</evidence>
<dbReference type="Proteomes" id="UP000236724">
    <property type="component" value="Unassembled WGS sequence"/>
</dbReference>
<gene>
    <name evidence="3" type="ORF">MBHS_02630</name>
</gene>
<name>A0A1H6FCK3_9GAMM</name>
<dbReference type="Gene3D" id="3.40.30.10">
    <property type="entry name" value="Glutaredoxin"/>
    <property type="match status" value="1"/>
</dbReference>
<dbReference type="EMBL" id="FMSV02000504">
    <property type="protein sequence ID" value="SEH06764.1"/>
    <property type="molecule type" value="Genomic_DNA"/>
</dbReference>
<sequence>MKISTTTSNMTKNSYHFVLCLVLFWFFLSHALAEQLFESTPTAEAPQWIIKDKQGQIKIPLYFFWSAHCPHCREARPFVETRLAQRYSWLQVYSYNLVEDFDALRRYQNMAALFADDAQSVPAFIFCGELHVGYDDKQHAGLVLEQALQACYESAQADLGKPERAMSPQKQATSLVEIPKTLPLLGEVSVGHLSLPLYTLVIAGLDAFNPCAFFVLLFLLSLLVHARSRTRMLWIGGLFVLCSGLIYFLFMVAWLNVFMLAGQWRLITLVAGGIATIFALINIKDFFYFRQGVSLSIADSAKPGLFQRMRALLGAENLFSLTLATITLAVIANSYELLCTAGFPMVYTRVLTLQALPVSQYYLYLVLYNVIYMIPLLLIVLVFTFSVSGRKLQTGEGRFLKLLSGLMMLGLGLMLLLAPEQLGHLWVPLLILGLALLLSLLLRYWTKLKIET</sequence>
<feature type="transmembrane region" description="Helical" evidence="1">
    <location>
        <begin position="318"/>
        <end position="343"/>
    </location>
</feature>
<feature type="transmembrane region" description="Helical" evidence="1">
    <location>
        <begin position="197"/>
        <end position="220"/>
    </location>
</feature>
<feature type="transmembrane region" description="Helical" evidence="1">
    <location>
        <begin position="263"/>
        <end position="281"/>
    </location>
</feature>
<keyword evidence="4" id="KW-1185">Reference proteome</keyword>
<dbReference type="InterPro" id="IPR013766">
    <property type="entry name" value="Thioredoxin_domain"/>
</dbReference>
<evidence type="ECO:0000256" key="1">
    <source>
        <dbReference type="SAM" id="Phobius"/>
    </source>
</evidence>
<dbReference type="SUPFAM" id="SSF52833">
    <property type="entry name" value="Thioredoxin-like"/>
    <property type="match status" value="1"/>
</dbReference>